<evidence type="ECO:0000256" key="7">
    <source>
        <dbReference type="SAM" id="Phobius"/>
    </source>
</evidence>
<dbReference type="InterPro" id="IPR036513">
    <property type="entry name" value="STAS_dom_sf"/>
</dbReference>
<dbReference type="PROSITE" id="PS50801">
    <property type="entry name" value="STAS"/>
    <property type="match status" value="1"/>
</dbReference>
<reference evidence="9 10" key="1">
    <citation type="journal article" date="2017" name="Genome Biol.">
        <title>New reference genome sequences of hot pepper reveal the massive evolution of plant disease-resistance genes by retroduplication.</title>
        <authorList>
            <person name="Kim S."/>
            <person name="Park J."/>
            <person name="Yeom S.I."/>
            <person name="Kim Y.M."/>
            <person name="Seo E."/>
            <person name="Kim K.T."/>
            <person name="Kim M.S."/>
            <person name="Lee J.M."/>
            <person name="Cheong K."/>
            <person name="Shin H.S."/>
            <person name="Kim S.B."/>
            <person name="Han K."/>
            <person name="Lee J."/>
            <person name="Park M."/>
            <person name="Lee H.A."/>
            <person name="Lee H.Y."/>
            <person name="Lee Y."/>
            <person name="Oh S."/>
            <person name="Lee J.H."/>
            <person name="Choi E."/>
            <person name="Choi E."/>
            <person name="Lee S.E."/>
            <person name="Jeon J."/>
            <person name="Kim H."/>
            <person name="Choi G."/>
            <person name="Song H."/>
            <person name="Lee J."/>
            <person name="Lee S.C."/>
            <person name="Kwon J.K."/>
            <person name="Lee H.Y."/>
            <person name="Koo N."/>
            <person name="Hong Y."/>
            <person name="Kim R.W."/>
            <person name="Kang W.H."/>
            <person name="Huh J.H."/>
            <person name="Kang B.C."/>
            <person name="Yang T.J."/>
            <person name="Lee Y.H."/>
            <person name="Bennetzen J.L."/>
            <person name="Choi D."/>
        </authorList>
    </citation>
    <scope>NUCLEOTIDE SEQUENCE [LARGE SCALE GENOMIC DNA]</scope>
    <source>
        <strain evidence="10">cv. PBC81</strain>
    </source>
</reference>
<dbReference type="Pfam" id="PF00916">
    <property type="entry name" value="Sulfate_transp"/>
    <property type="match status" value="1"/>
</dbReference>
<evidence type="ECO:0000256" key="3">
    <source>
        <dbReference type="ARBA" id="ARBA00022692"/>
    </source>
</evidence>
<accession>A0A2G2VGX0</accession>
<evidence type="ECO:0000313" key="10">
    <source>
        <dbReference type="Proteomes" id="UP000224567"/>
    </source>
</evidence>
<feature type="transmembrane region" description="Helical" evidence="7">
    <location>
        <begin position="416"/>
        <end position="433"/>
    </location>
</feature>
<feature type="transmembrane region" description="Helical" evidence="7">
    <location>
        <begin position="255"/>
        <end position="276"/>
    </location>
</feature>
<protein>
    <submittedName>
        <fullName evidence="9">Sulfate transporter 1.3</fullName>
    </submittedName>
</protein>
<dbReference type="Proteomes" id="UP000224567">
    <property type="component" value="Unassembled WGS sequence"/>
</dbReference>
<feature type="transmembrane region" description="Helical" evidence="7">
    <location>
        <begin position="174"/>
        <end position="195"/>
    </location>
</feature>
<evidence type="ECO:0000256" key="1">
    <source>
        <dbReference type="ARBA" id="ARBA00004141"/>
    </source>
</evidence>
<comment type="subcellular location">
    <subcellularLocation>
        <location evidence="1">Membrane</location>
        <topology evidence="1">Multi-pass membrane protein</topology>
    </subcellularLocation>
</comment>
<keyword evidence="5 7" id="KW-0472">Membrane</keyword>
<feature type="transmembrane region" description="Helical" evidence="7">
    <location>
        <begin position="145"/>
        <end position="162"/>
    </location>
</feature>
<dbReference type="InterPro" id="IPR011547">
    <property type="entry name" value="SLC26A/SulP_dom"/>
</dbReference>
<evidence type="ECO:0000256" key="6">
    <source>
        <dbReference type="SAM" id="MobiDB-lite"/>
    </source>
</evidence>
<feature type="transmembrane region" description="Helical" evidence="7">
    <location>
        <begin position="207"/>
        <end position="225"/>
    </location>
</feature>
<evidence type="ECO:0000313" key="9">
    <source>
        <dbReference type="EMBL" id="PHT32224.1"/>
    </source>
</evidence>
<evidence type="ECO:0000256" key="2">
    <source>
        <dbReference type="ARBA" id="ARBA00022448"/>
    </source>
</evidence>
<evidence type="ECO:0000256" key="4">
    <source>
        <dbReference type="ARBA" id="ARBA00022989"/>
    </source>
</evidence>
<proteinExistence type="predicted"/>
<feature type="transmembrane region" description="Helical" evidence="7">
    <location>
        <begin position="439"/>
        <end position="462"/>
    </location>
</feature>
<dbReference type="OrthoDB" id="288203at2759"/>
<name>A0A2G2VGX0_CAPBA</name>
<feature type="region of interest" description="Disordered" evidence="6">
    <location>
        <begin position="1"/>
        <end position="30"/>
    </location>
</feature>
<comment type="caution">
    <text evidence="9">The sequence shown here is derived from an EMBL/GenBank/DDBJ whole genome shotgun (WGS) entry which is preliminary data.</text>
</comment>
<dbReference type="InterPro" id="IPR002645">
    <property type="entry name" value="STAS_dom"/>
</dbReference>
<dbReference type="SUPFAM" id="SSF52091">
    <property type="entry name" value="SpoIIaa-like"/>
    <property type="match status" value="1"/>
</dbReference>
<dbReference type="GO" id="GO:0016020">
    <property type="term" value="C:membrane"/>
    <property type="evidence" value="ECO:0007669"/>
    <property type="project" value="UniProtKB-SubCell"/>
</dbReference>
<gene>
    <name evidence="9" type="ORF">CQW23_28561</name>
</gene>
<sequence length="656" mass="72325">MGNSSADAEERKEMDIKSFSSSQHNQTPYIHKVGVPPKQDIFKEFKTTVKETFFADDPLRSFKDQPRSRKLVLGLQAIFPILDWGRSYNFRKFRGDLIAGLTIASLCIPQDIGYSKLANLAPQYGLYSSFVPPLIYAFMGSSRDIAIGPVAVVSLLLGTLLRNEIDPTTNPTEYLRLAFTATFFAGITQATLGILRLGFLIDFLSHAAVVGFMGGAAITIALQQLKGFLGIKKFSTKTDIISVMKSVFHSVNHGWNWQTILVGSTFLTFLLFAKYIGKKNKRLFWVPAIAPLISVVLSTFFVYITHADKKGVAIVGHIDTGINPSSVKKMYFTGDYLIKGIRTGIVAGMIALTEAVAIGRTFASMKDYQLDGNKEMVALGAMNIVGSMTSCYVATGSFSRSAVNYMAGCQTAVSNIVMSVVVFLTLEFITPLFKYTPNAILAAIIISAVIGLIDYEAAILIWKIDKFDFVACIGAFFGVVFASVEIGLLIAVTISFAKILLQVTRPRTATLGRIPRTNVYRNIQQYPEATKVPGVLIVRVDSAIYFSNSNYIKERILRWLMDEEEQLKAASLPKIQFLIVEMSPVIDIDTSGIHALEELHRSLQKRNVQLVLSNPGRVVIDKLHASNFPSQIGEDKIFLTVADAVLTCSFKLPEEV</sequence>
<evidence type="ECO:0000256" key="5">
    <source>
        <dbReference type="ARBA" id="ARBA00023136"/>
    </source>
</evidence>
<keyword evidence="4 7" id="KW-1133">Transmembrane helix</keyword>
<dbReference type="InterPro" id="IPR018045">
    <property type="entry name" value="S04_transporter_CS"/>
</dbReference>
<dbReference type="CDD" id="cd07042">
    <property type="entry name" value="STAS_SulP_like_sulfate_transporter"/>
    <property type="match status" value="1"/>
</dbReference>
<organism evidence="9 10">
    <name type="scientific">Capsicum baccatum</name>
    <name type="common">Peruvian pepper</name>
    <dbReference type="NCBI Taxonomy" id="33114"/>
    <lineage>
        <taxon>Eukaryota</taxon>
        <taxon>Viridiplantae</taxon>
        <taxon>Streptophyta</taxon>
        <taxon>Embryophyta</taxon>
        <taxon>Tracheophyta</taxon>
        <taxon>Spermatophyta</taxon>
        <taxon>Magnoliopsida</taxon>
        <taxon>eudicotyledons</taxon>
        <taxon>Gunneridae</taxon>
        <taxon>Pentapetalae</taxon>
        <taxon>asterids</taxon>
        <taxon>lamiids</taxon>
        <taxon>Solanales</taxon>
        <taxon>Solanaceae</taxon>
        <taxon>Solanoideae</taxon>
        <taxon>Capsiceae</taxon>
        <taxon>Capsicum</taxon>
    </lineage>
</organism>
<dbReference type="PROSITE" id="PS01130">
    <property type="entry name" value="SLC26A"/>
    <property type="match status" value="1"/>
</dbReference>
<dbReference type="InterPro" id="IPR001902">
    <property type="entry name" value="SLC26A/SulP_fam"/>
</dbReference>
<reference evidence="10" key="2">
    <citation type="journal article" date="2017" name="J. Anim. Genet.">
        <title>Multiple reference genome sequences of hot pepper reveal the massive evolution of plant disease resistance genes by retroduplication.</title>
        <authorList>
            <person name="Kim S."/>
            <person name="Park J."/>
            <person name="Yeom S.-I."/>
            <person name="Kim Y.-M."/>
            <person name="Seo E."/>
            <person name="Kim K.-T."/>
            <person name="Kim M.-S."/>
            <person name="Lee J.M."/>
            <person name="Cheong K."/>
            <person name="Shin H.-S."/>
            <person name="Kim S.-B."/>
            <person name="Han K."/>
            <person name="Lee J."/>
            <person name="Park M."/>
            <person name="Lee H.-A."/>
            <person name="Lee H.-Y."/>
            <person name="Lee Y."/>
            <person name="Oh S."/>
            <person name="Lee J.H."/>
            <person name="Choi E."/>
            <person name="Choi E."/>
            <person name="Lee S.E."/>
            <person name="Jeon J."/>
            <person name="Kim H."/>
            <person name="Choi G."/>
            <person name="Song H."/>
            <person name="Lee J."/>
            <person name="Lee S.-C."/>
            <person name="Kwon J.-K."/>
            <person name="Lee H.-Y."/>
            <person name="Koo N."/>
            <person name="Hong Y."/>
            <person name="Kim R.W."/>
            <person name="Kang W.-H."/>
            <person name="Huh J.H."/>
            <person name="Kang B.-C."/>
            <person name="Yang T.-J."/>
            <person name="Lee Y.-H."/>
            <person name="Bennetzen J.L."/>
            <person name="Choi D."/>
        </authorList>
    </citation>
    <scope>NUCLEOTIDE SEQUENCE [LARGE SCALE GENOMIC DNA]</scope>
    <source>
        <strain evidence="10">cv. PBC81</strain>
    </source>
</reference>
<dbReference type="GO" id="GO:0008271">
    <property type="term" value="F:secondary active sulfate transmembrane transporter activity"/>
    <property type="evidence" value="ECO:0007669"/>
    <property type="project" value="InterPro"/>
</dbReference>
<evidence type="ECO:0000259" key="8">
    <source>
        <dbReference type="PROSITE" id="PS50801"/>
    </source>
</evidence>
<dbReference type="EMBL" id="MLFT02000012">
    <property type="protein sequence ID" value="PHT32224.1"/>
    <property type="molecule type" value="Genomic_DNA"/>
</dbReference>
<feature type="transmembrane region" description="Helical" evidence="7">
    <location>
        <begin position="376"/>
        <end position="395"/>
    </location>
</feature>
<dbReference type="AlphaFoldDB" id="A0A2G2VGX0"/>
<dbReference type="Gene3D" id="3.30.750.24">
    <property type="entry name" value="STAS domain"/>
    <property type="match status" value="1"/>
</dbReference>
<dbReference type="FunFam" id="3.30.750.24:FF:000002">
    <property type="entry name" value="Sulfate transporter 31"/>
    <property type="match status" value="1"/>
</dbReference>
<dbReference type="Pfam" id="PF01740">
    <property type="entry name" value="STAS"/>
    <property type="match status" value="1"/>
</dbReference>
<feature type="transmembrane region" description="Helical" evidence="7">
    <location>
        <begin position="469"/>
        <end position="497"/>
    </location>
</feature>
<feature type="domain" description="STAS" evidence="8">
    <location>
        <begin position="525"/>
        <end position="648"/>
    </location>
</feature>
<keyword evidence="10" id="KW-1185">Reference proteome</keyword>
<dbReference type="STRING" id="33114.A0A2G2VGX0"/>
<dbReference type="PANTHER" id="PTHR11814">
    <property type="entry name" value="SULFATE TRANSPORTER"/>
    <property type="match status" value="1"/>
</dbReference>
<feature type="compositionally biased region" description="Polar residues" evidence="6">
    <location>
        <begin position="18"/>
        <end position="28"/>
    </location>
</feature>
<keyword evidence="3 7" id="KW-0812">Transmembrane</keyword>
<keyword evidence="2" id="KW-0813">Transport</keyword>
<dbReference type="NCBIfam" id="TIGR00815">
    <property type="entry name" value="sulP"/>
    <property type="match status" value="1"/>
</dbReference>
<feature type="transmembrane region" description="Helical" evidence="7">
    <location>
        <begin position="283"/>
        <end position="304"/>
    </location>
</feature>